<name>A0A7U3ZMA7_RUNSL</name>
<evidence type="ECO:0008006" key="4">
    <source>
        <dbReference type="Google" id="ProtNLM"/>
    </source>
</evidence>
<feature type="compositionally biased region" description="Polar residues" evidence="1">
    <location>
        <begin position="220"/>
        <end position="243"/>
    </location>
</feature>
<proteinExistence type="predicted"/>
<dbReference type="KEGG" id="rsi:Runsl_3476"/>
<keyword evidence="3" id="KW-1185">Reference proteome</keyword>
<evidence type="ECO:0000256" key="1">
    <source>
        <dbReference type="SAM" id="MobiDB-lite"/>
    </source>
</evidence>
<dbReference type="AlphaFoldDB" id="A0A7U3ZMA7"/>
<feature type="compositionally biased region" description="Polar residues" evidence="1">
    <location>
        <begin position="188"/>
        <end position="213"/>
    </location>
</feature>
<reference evidence="3" key="1">
    <citation type="submission" date="2011-06" db="EMBL/GenBank/DDBJ databases">
        <title>The complete genome of chromosome of Runella slithyformis DSM 19594.</title>
        <authorList>
            <consortium name="US DOE Joint Genome Institute (JGI-PGF)"/>
            <person name="Lucas S."/>
            <person name="Han J."/>
            <person name="Lapidus A."/>
            <person name="Bruce D."/>
            <person name="Goodwin L."/>
            <person name="Pitluck S."/>
            <person name="Peters L."/>
            <person name="Kyrpides N."/>
            <person name="Mavromatis K."/>
            <person name="Ivanova N."/>
            <person name="Ovchinnikova G."/>
            <person name="Zhang X."/>
            <person name="Misra M."/>
            <person name="Detter J.C."/>
            <person name="Tapia R."/>
            <person name="Han C."/>
            <person name="Land M."/>
            <person name="Hauser L."/>
            <person name="Markowitz V."/>
            <person name="Cheng J.-F."/>
            <person name="Hugenholtz P."/>
            <person name="Woyke T."/>
            <person name="Wu D."/>
            <person name="Tindall B."/>
            <person name="Faehrich R."/>
            <person name="Brambilla E."/>
            <person name="Klenk H.-P."/>
            <person name="Eisen J.A."/>
        </authorList>
    </citation>
    <scope>NUCLEOTIDE SEQUENCE [LARGE SCALE GENOMIC DNA]</scope>
    <source>
        <strain evidence="3">ATCC 29530 / DSM 19594 / LMG 11500 / NCIMB 11436 / LSU 4</strain>
    </source>
</reference>
<dbReference type="Proteomes" id="UP000000493">
    <property type="component" value="Chromosome"/>
</dbReference>
<evidence type="ECO:0000313" key="3">
    <source>
        <dbReference type="Proteomes" id="UP000000493"/>
    </source>
</evidence>
<feature type="region of interest" description="Disordered" evidence="1">
    <location>
        <begin position="161"/>
        <end position="267"/>
    </location>
</feature>
<reference evidence="2 3" key="2">
    <citation type="journal article" date="2012" name="Stand. Genomic Sci.">
        <title>Complete genome sequence of the aquatic bacterium Runella slithyformis type strain (LSU 4(T)).</title>
        <authorList>
            <person name="Copeland A."/>
            <person name="Zhang X."/>
            <person name="Misra M."/>
            <person name="Lapidus A."/>
            <person name="Nolan M."/>
            <person name="Lucas S."/>
            <person name="Deshpande S."/>
            <person name="Cheng J.F."/>
            <person name="Tapia R."/>
            <person name="Goodwin L.A."/>
            <person name="Pitluck S."/>
            <person name="Liolios K."/>
            <person name="Pagani I."/>
            <person name="Ivanova N."/>
            <person name="Mikhailova N."/>
            <person name="Pati A."/>
            <person name="Chen A."/>
            <person name="Palaniappan K."/>
            <person name="Land M."/>
            <person name="Hauser L."/>
            <person name="Pan C."/>
            <person name="Jeffries C.D."/>
            <person name="Detter J.C."/>
            <person name="Brambilla E.M."/>
            <person name="Rohde M."/>
            <person name="Djao O.D."/>
            <person name="Goker M."/>
            <person name="Sikorski J."/>
            <person name="Tindall B.J."/>
            <person name="Woyke T."/>
            <person name="Bristow J."/>
            <person name="Eisen J.A."/>
            <person name="Markowitz V."/>
            <person name="Hugenholtz P."/>
            <person name="Kyrpides N.C."/>
            <person name="Klenk H.P."/>
            <person name="Mavromatis K."/>
        </authorList>
    </citation>
    <scope>NUCLEOTIDE SEQUENCE [LARGE SCALE GENOMIC DNA]</scope>
    <source>
        <strain evidence="3">ATCC 29530 / DSM 19594 / LMG 11500 / NCIMB 11436 / LSU 4</strain>
    </source>
</reference>
<evidence type="ECO:0000313" key="2">
    <source>
        <dbReference type="EMBL" id="AEI49840.1"/>
    </source>
</evidence>
<sequence length="527" mass="58751">MKPDKFDEAIRRKLEGIQPGFQDEDWAKFKAFQNTRIPTSFLQRYGRSMLYTAASVTAAVMVFANVYQYRQNRTLDQQVAHLKTQLGQRENVPVRVSTRVDTVYITKYISVQPQQPQPDAYAQALPPSNENELLTDGNAAEGAAAVSKGLKNIGKMIRQNPNERISEAFERPTSIEPETSGAKERKSLSSTSGPAKSTFSPKERNSTATTQNAAPERTIENSGRSTASAEQSNELVTGNIPTPEQTGLGKEETEGTGTATTADNFPSKINELNPLEANPMVELEGLQPAEVRVKRYAYATLQSQSAQAATGEAKATPPPSISFKNVRFRIGGSMNIGDKYTGYNLMSSVLLGKYWSLDVGIGKAKITGPEYFTEAVFNTKTGRPFQAWHKGDNVRPPLIPPQIFDIKTEASLIRLPLSLTYRWPIKENFTLLFSGGTNLNLSAQQYYRFFYKERNDNFEEKEGKFGIKPAISNDIMVAAGVEKQWRRIAFQVEAYAAPYLQKPAYLTDNRNLGVRFKVLYQFGKKQI</sequence>
<gene>
    <name evidence="2" type="ordered locus">Runsl_3476</name>
</gene>
<protein>
    <recommendedName>
        <fullName evidence="4">Outer membrane protein beta-barrel domain-containing protein</fullName>
    </recommendedName>
</protein>
<dbReference type="RefSeq" id="WP_013929144.1">
    <property type="nucleotide sequence ID" value="NC_015703.1"/>
</dbReference>
<dbReference type="EMBL" id="CP002859">
    <property type="protein sequence ID" value="AEI49840.1"/>
    <property type="molecule type" value="Genomic_DNA"/>
</dbReference>
<accession>A0A7U3ZMA7</accession>
<organism evidence="2 3">
    <name type="scientific">Runella slithyformis (strain ATCC 29530 / DSM 19594 / LMG 11500 / NCIMB 11436 / LSU 4)</name>
    <dbReference type="NCBI Taxonomy" id="761193"/>
    <lineage>
        <taxon>Bacteria</taxon>
        <taxon>Pseudomonadati</taxon>
        <taxon>Bacteroidota</taxon>
        <taxon>Cytophagia</taxon>
        <taxon>Cytophagales</taxon>
        <taxon>Spirosomataceae</taxon>
        <taxon>Runella</taxon>
    </lineage>
</organism>